<dbReference type="PROSITE" id="PS00282">
    <property type="entry name" value="KAZAL_1"/>
    <property type="match status" value="1"/>
</dbReference>
<dbReference type="OrthoDB" id="126772at2759"/>
<dbReference type="SMART" id="SM00280">
    <property type="entry name" value="KAZAL"/>
    <property type="match status" value="1"/>
</dbReference>
<dbReference type="InParanoid" id="A0A6J2QGG8"/>
<dbReference type="Gene3D" id="3.30.60.30">
    <property type="match status" value="1"/>
</dbReference>
<dbReference type="PANTHER" id="PTHR21312:SF30">
    <property type="entry name" value="SERINE PROTEASE INHIBITOR KAZAL-TYPE 11-RELATED"/>
    <property type="match status" value="1"/>
</dbReference>
<dbReference type="RefSeq" id="XP_029297513.1">
    <property type="nucleotide sequence ID" value="XM_029441653.1"/>
</dbReference>
<dbReference type="Pfam" id="PF00050">
    <property type="entry name" value="Kazal_1"/>
    <property type="match status" value="1"/>
</dbReference>
<dbReference type="GeneID" id="115014639"/>
<dbReference type="PANTHER" id="PTHR21312">
    <property type="entry name" value="SERINE PROTEASE INHIBITOR"/>
    <property type="match status" value="1"/>
</dbReference>
<keyword evidence="2" id="KW-1185">Reference proteome</keyword>
<dbReference type="InterPro" id="IPR002350">
    <property type="entry name" value="Kazal_dom"/>
</dbReference>
<protein>
    <submittedName>
        <fullName evidence="3">Pancreatic secretory trypsin inhibitor-like</fullName>
    </submittedName>
</protein>
<organism evidence="2 3">
    <name type="scientific">Cottoperca gobio</name>
    <name type="common">Frogmouth</name>
    <name type="synonym">Aphritis gobio</name>
    <dbReference type="NCBI Taxonomy" id="56716"/>
    <lineage>
        <taxon>Eukaryota</taxon>
        <taxon>Metazoa</taxon>
        <taxon>Chordata</taxon>
        <taxon>Craniata</taxon>
        <taxon>Vertebrata</taxon>
        <taxon>Euteleostomi</taxon>
        <taxon>Actinopterygii</taxon>
        <taxon>Neopterygii</taxon>
        <taxon>Teleostei</taxon>
        <taxon>Neoteleostei</taxon>
        <taxon>Acanthomorphata</taxon>
        <taxon>Eupercaria</taxon>
        <taxon>Perciformes</taxon>
        <taxon>Notothenioidei</taxon>
        <taxon>Bovichtidae</taxon>
        <taxon>Cottoperca</taxon>
    </lineage>
</organism>
<dbReference type="FunCoup" id="A0A6J2QGG8">
    <property type="interactions" value="274"/>
</dbReference>
<feature type="domain" description="Kazal-like" evidence="1">
    <location>
        <begin position="57"/>
        <end position="113"/>
    </location>
</feature>
<gene>
    <name evidence="3" type="primary">LOC115014639</name>
</gene>
<accession>A0A6J2QGG8</accession>
<evidence type="ECO:0000259" key="1">
    <source>
        <dbReference type="PROSITE" id="PS51465"/>
    </source>
</evidence>
<dbReference type="Proteomes" id="UP000504630">
    <property type="component" value="Chromosome 10"/>
</dbReference>
<dbReference type="AlphaFoldDB" id="A0A6J2QGG8"/>
<name>A0A6J2QGG8_COTGO</name>
<sequence>MQHKGGDYIGVGMLLQVQKLVLDIMKLTVLLCSALLLSVSVLALENEPVTPDSDEMVTVKPGCDKYKDEVCTREYDPVCGSNKKTYSTECILCQENRKKNTNVTMSGKGQCSK</sequence>
<evidence type="ECO:0000313" key="3">
    <source>
        <dbReference type="RefSeq" id="XP_029297513.1"/>
    </source>
</evidence>
<evidence type="ECO:0000313" key="2">
    <source>
        <dbReference type="Proteomes" id="UP000504630"/>
    </source>
</evidence>
<dbReference type="PROSITE" id="PS51465">
    <property type="entry name" value="KAZAL_2"/>
    <property type="match status" value="1"/>
</dbReference>
<reference evidence="3" key="1">
    <citation type="submission" date="2025-08" db="UniProtKB">
        <authorList>
            <consortium name="RefSeq"/>
        </authorList>
    </citation>
    <scope>IDENTIFICATION</scope>
</reference>
<dbReference type="InterPro" id="IPR036058">
    <property type="entry name" value="Kazal_dom_sf"/>
</dbReference>
<proteinExistence type="predicted"/>
<dbReference type="SUPFAM" id="SSF100895">
    <property type="entry name" value="Kazal-type serine protease inhibitors"/>
    <property type="match status" value="1"/>
</dbReference>
<dbReference type="KEGG" id="cgob:115014639"/>